<protein>
    <submittedName>
        <fullName evidence="2">Uncharacterized protein</fullName>
    </submittedName>
</protein>
<dbReference type="AlphaFoldDB" id="A0A370TKC2"/>
<organism evidence="2 3">
    <name type="scientific">Venustampulla echinocandica</name>
    <dbReference type="NCBI Taxonomy" id="2656787"/>
    <lineage>
        <taxon>Eukaryota</taxon>
        <taxon>Fungi</taxon>
        <taxon>Dikarya</taxon>
        <taxon>Ascomycota</taxon>
        <taxon>Pezizomycotina</taxon>
        <taxon>Leotiomycetes</taxon>
        <taxon>Helotiales</taxon>
        <taxon>Pleuroascaceae</taxon>
        <taxon>Venustampulla</taxon>
    </lineage>
</organism>
<evidence type="ECO:0000313" key="2">
    <source>
        <dbReference type="EMBL" id="RDL35971.1"/>
    </source>
</evidence>
<proteinExistence type="predicted"/>
<reference evidence="2 3" key="1">
    <citation type="journal article" date="2018" name="IMA Fungus">
        <title>IMA Genome-F 9: Draft genome sequence of Annulohypoxylon stygium, Aspergillus mulundensis, Berkeleyomyces basicola (syn. Thielaviopsis basicola), Ceratocystis smalleyi, two Cercospora beticola strains, Coleophoma cylindrospora, Fusarium fracticaudum, Phialophora cf. hyalina, and Morchella septimelata.</title>
        <authorList>
            <person name="Wingfield B.D."/>
            <person name="Bills G.F."/>
            <person name="Dong Y."/>
            <person name="Huang W."/>
            <person name="Nel W.J."/>
            <person name="Swalarsk-Parry B.S."/>
            <person name="Vaghefi N."/>
            <person name="Wilken P.M."/>
            <person name="An Z."/>
            <person name="de Beer Z.W."/>
            <person name="De Vos L."/>
            <person name="Chen L."/>
            <person name="Duong T.A."/>
            <person name="Gao Y."/>
            <person name="Hammerbacher A."/>
            <person name="Kikkert J.R."/>
            <person name="Li Y."/>
            <person name="Li H."/>
            <person name="Li K."/>
            <person name="Li Q."/>
            <person name="Liu X."/>
            <person name="Ma X."/>
            <person name="Naidoo K."/>
            <person name="Pethybridge S.J."/>
            <person name="Sun J."/>
            <person name="Steenkamp E.T."/>
            <person name="van der Nest M.A."/>
            <person name="van Wyk S."/>
            <person name="Wingfield M.J."/>
            <person name="Xiong C."/>
            <person name="Yue Q."/>
            <person name="Zhang X."/>
        </authorList>
    </citation>
    <scope>NUCLEOTIDE SEQUENCE [LARGE SCALE GENOMIC DNA]</scope>
    <source>
        <strain evidence="2 3">BP 5553</strain>
    </source>
</reference>
<evidence type="ECO:0000313" key="3">
    <source>
        <dbReference type="Proteomes" id="UP000254866"/>
    </source>
</evidence>
<comment type="caution">
    <text evidence="2">The sequence shown here is derived from an EMBL/GenBank/DDBJ whole genome shotgun (WGS) entry which is preliminary data.</text>
</comment>
<dbReference type="RefSeq" id="XP_031868627.1">
    <property type="nucleotide sequence ID" value="XM_032015206.1"/>
</dbReference>
<feature type="region of interest" description="Disordered" evidence="1">
    <location>
        <begin position="58"/>
        <end position="92"/>
    </location>
</feature>
<dbReference type="Proteomes" id="UP000254866">
    <property type="component" value="Unassembled WGS sequence"/>
</dbReference>
<dbReference type="GeneID" id="43599432"/>
<name>A0A370TKC2_9HELO</name>
<sequence>METMSKAGASVELHDSRCILRRSLTSPAAGMYSPKCDGIEDLCTCAALRANDRLEANTTRHTARLGPKSSLKTPLLGGSSNEELRPRSGEPPLRSKRLCFDLRSTKNNARVQEAALVDIVEPLIRLSILSALIYSPEGDSDTPIYRTSPRLIVKKLLPDAELPLLEEGSIQSQNDFNESIQSYVRTLPRDDLLDRMMQPSTLPYLPHCLDLQATRFQLAMKTNDRLPLIQYKDEKYRLSMDRKRLRDDYHALLRLQSCLEKVERDEQLHSSILIELKRQVDILMPQYRSLNTLLSLPLLGIMLG</sequence>
<evidence type="ECO:0000256" key="1">
    <source>
        <dbReference type="SAM" id="MobiDB-lite"/>
    </source>
</evidence>
<accession>A0A370TKC2</accession>
<keyword evidence="3" id="KW-1185">Reference proteome</keyword>
<dbReference type="EMBL" id="NPIC01000005">
    <property type="protein sequence ID" value="RDL35971.1"/>
    <property type="molecule type" value="Genomic_DNA"/>
</dbReference>
<gene>
    <name evidence="2" type="ORF">BP5553_06583</name>
</gene>